<proteinExistence type="predicted"/>
<dbReference type="InterPro" id="IPR008780">
    <property type="entry name" value="Plasmodium_Vir"/>
</dbReference>
<gene>
    <name evidence="1" type="primary">PocGH01_00091500</name>
    <name evidence="1" type="ORF">POCGH01_00091500</name>
</gene>
<dbReference type="Pfam" id="PF05795">
    <property type="entry name" value="Plasmodium_Vir"/>
    <property type="match status" value="2"/>
</dbReference>
<accession>A0A1D3KWX9</accession>
<dbReference type="OrthoDB" id="383226at2759"/>
<protein>
    <submittedName>
        <fullName evidence="1">PIR protein</fullName>
    </submittedName>
</protein>
<dbReference type="Proteomes" id="UP000242942">
    <property type="component" value="Unassembled WGS sequence"/>
</dbReference>
<evidence type="ECO:0000313" key="1">
    <source>
        <dbReference type="EMBL" id="SCA48157.1"/>
    </source>
</evidence>
<dbReference type="VEuPathDB" id="PlasmoDB:POWCR01_040005300"/>
<name>A0A1D3KWX9_PLAOA</name>
<evidence type="ECO:0000313" key="2">
    <source>
        <dbReference type="Proteomes" id="UP000242942"/>
    </source>
</evidence>
<reference evidence="1 2" key="1">
    <citation type="submission" date="2016-06" db="EMBL/GenBank/DDBJ databases">
        <authorList>
            <consortium name="Pathogen Informatics"/>
        </authorList>
    </citation>
    <scope>NUCLEOTIDE SEQUENCE [LARGE SCALE GENOMIC DNA]</scope>
    <source>
        <strain evidence="1">PocGH01</strain>
    </source>
</reference>
<keyword evidence="2" id="KW-1185">Reference proteome</keyword>
<organism evidence="1 2">
    <name type="scientific">Plasmodium ovale</name>
    <name type="common">malaria parasite P. ovale</name>
    <dbReference type="NCBI Taxonomy" id="36330"/>
    <lineage>
        <taxon>Eukaryota</taxon>
        <taxon>Sar</taxon>
        <taxon>Alveolata</taxon>
        <taxon>Apicomplexa</taxon>
        <taxon>Aconoidasida</taxon>
        <taxon>Haemosporida</taxon>
        <taxon>Plasmodiidae</taxon>
        <taxon>Plasmodium</taxon>
        <taxon>Plasmodium (Plasmodium)</taxon>
    </lineage>
</organism>
<dbReference type="VEuPathDB" id="PlasmoDB:PocGH01_00091500"/>
<sequence length="312" mass="36148">MDHSSREEYALGFPSMNFYSKYDVLGDPCFSDEDAKQKIIQSLSQYNGISSVSDKLVDALCFMSISEGNKENCDYLFYWIGSTLFDNLENENHFLNVINILYEGIKKVGGGNKCKRDHYNITKENFKNLKIVHDYTKDYDSIKVHINNNKGKCSKQYKTYINRAVEKYNELYKTCKQEINAGNNCKLFNNMFSEQEHNKLSTLTCNILEGDSEVISFGTLDRGLIDIVNDYTSNTSSTIMEIMFPLVGVLLSCFVLYRFTPVGPWLHRYLLRKKYYKEKMYDIEENNIIDITSDKKQNNSGTRRLNVAFHPA</sequence>
<dbReference type="EMBL" id="FLRI01000037">
    <property type="protein sequence ID" value="SCA48157.1"/>
    <property type="molecule type" value="Genomic_DNA"/>
</dbReference>
<dbReference type="AlphaFoldDB" id="A0A1D3KWX9"/>